<keyword evidence="3" id="KW-1185">Reference proteome</keyword>
<feature type="chain" id="PRO_5020515487" evidence="1">
    <location>
        <begin position="21"/>
        <end position="130"/>
    </location>
</feature>
<dbReference type="EMBL" id="SLZQ01000015">
    <property type="protein sequence ID" value="TCS33749.1"/>
    <property type="molecule type" value="Genomic_DNA"/>
</dbReference>
<dbReference type="RefSeq" id="WP_132260085.1">
    <property type="nucleotide sequence ID" value="NZ_SLZQ01000015.1"/>
</dbReference>
<feature type="signal peptide" evidence="1">
    <location>
        <begin position="1"/>
        <end position="20"/>
    </location>
</feature>
<keyword evidence="1" id="KW-0732">Signal</keyword>
<evidence type="ECO:0000256" key="1">
    <source>
        <dbReference type="SAM" id="SignalP"/>
    </source>
</evidence>
<name>A0A4R3HSG6_PAULE</name>
<dbReference type="AlphaFoldDB" id="A0A4R3HSG6"/>
<evidence type="ECO:0000313" key="2">
    <source>
        <dbReference type="EMBL" id="TCS33749.1"/>
    </source>
</evidence>
<proteinExistence type="predicted"/>
<dbReference type="OrthoDB" id="3691637at2"/>
<gene>
    <name evidence="2" type="ORF">EDC30_11539</name>
</gene>
<sequence length="130" mass="14146">MKKTIPMLLLGCLAAPGLYAANNVRLDSYSIEKKALVAPQAARDAAGAERSFHAVYLVKVKGIVPTNYALPVQLFVGDIPVREYGATRDGIYFKVYDPQVLKKMNGKPFRYATVGKAAQQTALVFKAPAE</sequence>
<protein>
    <submittedName>
        <fullName evidence="2">Uncharacterized protein</fullName>
    </submittedName>
</protein>
<dbReference type="Proteomes" id="UP000295382">
    <property type="component" value="Unassembled WGS sequence"/>
</dbReference>
<comment type="caution">
    <text evidence="2">The sequence shown here is derived from an EMBL/GenBank/DDBJ whole genome shotgun (WGS) entry which is preliminary data.</text>
</comment>
<reference evidence="2 3" key="1">
    <citation type="submission" date="2019-03" db="EMBL/GenBank/DDBJ databases">
        <title>Genomic Encyclopedia of Type Strains, Phase IV (KMG-IV): sequencing the most valuable type-strain genomes for metagenomic binning, comparative biology and taxonomic classification.</title>
        <authorList>
            <person name="Goeker M."/>
        </authorList>
    </citation>
    <scope>NUCLEOTIDE SEQUENCE [LARGE SCALE GENOMIC DNA]</scope>
    <source>
        <strain evidence="2 3">DSM 7445</strain>
    </source>
</reference>
<organism evidence="2 3">
    <name type="scientific">Paucimonas lemoignei</name>
    <name type="common">Pseudomonas lemoignei</name>
    <dbReference type="NCBI Taxonomy" id="29443"/>
    <lineage>
        <taxon>Bacteria</taxon>
        <taxon>Pseudomonadati</taxon>
        <taxon>Pseudomonadota</taxon>
        <taxon>Betaproteobacteria</taxon>
        <taxon>Burkholderiales</taxon>
        <taxon>Burkholderiaceae</taxon>
        <taxon>Paucimonas</taxon>
    </lineage>
</organism>
<evidence type="ECO:0000313" key="3">
    <source>
        <dbReference type="Proteomes" id="UP000295382"/>
    </source>
</evidence>
<accession>A0A4R3HSG6</accession>